<dbReference type="Gene3D" id="2.40.420.20">
    <property type="match status" value="1"/>
</dbReference>
<name>A0ABT7EXM2_9RHOB</name>
<sequence>MNLRPLLILPPLVLGVAGFLWMTRGGEPPARSQPEAELAVRVMPLTAAPLVPFAEGYGRVIPAHSWSAVSEVQGRIVSLAEGLAEGSFVEAGDPILQVDRTDYELSVQKTQANIAAAQATLAELDRQEANARRNLEIEQRTLDVAQTEYQRVKSLADRGAGTQAALNTAEKALFAQQNAITNVTNTLALFPAQRASAEATLAVRRAELAEAQRALDKTTITAPFRGRVDVLNVEQDQFVRTGDTLLTLDSADAVEVVGEFAPRAFRAMALTALGRRMPPDMLVDTSRMVALIRQLDIRAEVVLEIAGVTGSYPAEIQRLRGTIDSETGTMGLVVRVDDPYLANGAIARPPLHVGSFVTVRLTAPAVQDVLAVPRTAVHIGDDGQPFVYLMDADGRLERRTVGIGPELGALQVIRDGLSVGETLVLSTPTPPIPGIRLVPVTAPARSG</sequence>
<comment type="similarity">
    <text evidence="2">Belongs to the membrane fusion protein (MFP) (TC 8.A.1) family.</text>
</comment>
<evidence type="ECO:0000313" key="8">
    <source>
        <dbReference type="Proteomes" id="UP001243757"/>
    </source>
</evidence>
<comment type="caution">
    <text evidence="7">The sequence shown here is derived from an EMBL/GenBank/DDBJ whole genome shotgun (WGS) entry which is preliminary data.</text>
</comment>
<dbReference type="Gene3D" id="1.10.287.470">
    <property type="entry name" value="Helix hairpin bin"/>
    <property type="match status" value="1"/>
</dbReference>
<evidence type="ECO:0000259" key="6">
    <source>
        <dbReference type="Pfam" id="PF25967"/>
    </source>
</evidence>
<evidence type="ECO:0000313" key="7">
    <source>
        <dbReference type="EMBL" id="MDK3017094.1"/>
    </source>
</evidence>
<protein>
    <submittedName>
        <fullName evidence="7">Efflux RND transporter periplasmic adaptor subunit</fullName>
    </submittedName>
</protein>
<feature type="domain" description="Multidrug resistance protein MdtA-like barrel-sandwich hybrid" evidence="5">
    <location>
        <begin position="70"/>
        <end position="245"/>
    </location>
</feature>
<evidence type="ECO:0000256" key="3">
    <source>
        <dbReference type="ARBA" id="ARBA00022448"/>
    </source>
</evidence>
<keyword evidence="8" id="KW-1185">Reference proteome</keyword>
<evidence type="ECO:0000259" key="5">
    <source>
        <dbReference type="Pfam" id="PF25917"/>
    </source>
</evidence>
<feature type="coiled-coil region" evidence="4">
    <location>
        <begin position="107"/>
        <end position="148"/>
    </location>
</feature>
<dbReference type="RefSeq" id="WP_284479914.1">
    <property type="nucleotide sequence ID" value="NZ_JASNJD010000003.1"/>
</dbReference>
<organism evidence="7 8">
    <name type="scientific">Pseudodonghicola flavimaris</name>
    <dbReference type="NCBI Taxonomy" id="3050036"/>
    <lineage>
        <taxon>Bacteria</taxon>
        <taxon>Pseudomonadati</taxon>
        <taxon>Pseudomonadota</taxon>
        <taxon>Alphaproteobacteria</taxon>
        <taxon>Rhodobacterales</taxon>
        <taxon>Paracoccaceae</taxon>
        <taxon>Pseudodonghicola</taxon>
    </lineage>
</organism>
<dbReference type="Gene3D" id="2.40.30.170">
    <property type="match status" value="1"/>
</dbReference>
<dbReference type="Pfam" id="PF25967">
    <property type="entry name" value="RND-MFP_C"/>
    <property type="match status" value="1"/>
</dbReference>
<feature type="domain" description="Multidrug resistance protein MdtA-like C-terminal permuted SH3" evidence="6">
    <location>
        <begin position="368"/>
        <end position="426"/>
    </location>
</feature>
<gene>
    <name evidence="7" type="ORF">QO033_05370</name>
</gene>
<dbReference type="InterPro" id="IPR058627">
    <property type="entry name" value="MdtA-like_C"/>
</dbReference>
<evidence type="ECO:0000256" key="2">
    <source>
        <dbReference type="ARBA" id="ARBA00009477"/>
    </source>
</evidence>
<evidence type="ECO:0000256" key="1">
    <source>
        <dbReference type="ARBA" id="ARBA00004196"/>
    </source>
</evidence>
<dbReference type="PANTHER" id="PTHR30469">
    <property type="entry name" value="MULTIDRUG RESISTANCE PROTEIN MDTA"/>
    <property type="match status" value="1"/>
</dbReference>
<dbReference type="PANTHER" id="PTHR30469:SF36">
    <property type="entry name" value="BLL3903 PROTEIN"/>
    <property type="match status" value="1"/>
</dbReference>
<dbReference type="EMBL" id="JASNJD010000003">
    <property type="protein sequence ID" value="MDK3017094.1"/>
    <property type="molecule type" value="Genomic_DNA"/>
</dbReference>
<proteinExistence type="inferred from homology"/>
<reference evidence="7 8" key="1">
    <citation type="submission" date="2023-05" db="EMBL/GenBank/DDBJ databases">
        <title>Pseudodonghicola sp. nov.</title>
        <authorList>
            <person name="Huang J."/>
        </authorList>
    </citation>
    <scope>NUCLEOTIDE SEQUENCE [LARGE SCALE GENOMIC DNA]</scope>
    <source>
        <strain evidence="7 8">IC7</strain>
    </source>
</reference>
<keyword evidence="3" id="KW-0813">Transport</keyword>
<evidence type="ECO:0000256" key="4">
    <source>
        <dbReference type="SAM" id="Coils"/>
    </source>
</evidence>
<dbReference type="Gene3D" id="2.40.50.100">
    <property type="match status" value="1"/>
</dbReference>
<dbReference type="InterPro" id="IPR058625">
    <property type="entry name" value="MdtA-like_BSH"/>
</dbReference>
<dbReference type="SUPFAM" id="SSF111369">
    <property type="entry name" value="HlyD-like secretion proteins"/>
    <property type="match status" value="1"/>
</dbReference>
<accession>A0ABT7EXM2</accession>
<dbReference type="InterPro" id="IPR006143">
    <property type="entry name" value="RND_pump_MFP"/>
</dbReference>
<dbReference type="Pfam" id="PF25917">
    <property type="entry name" value="BSH_RND"/>
    <property type="match status" value="1"/>
</dbReference>
<dbReference type="Proteomes" id="UP001243757">
    <property type="component" value="Unassembled WGS sequence"/>
</dbReference>
<comment type="subcellular location">
    <subcellularLocation>
        <location evidence="1">Cell envelope</location>
    </subcellularLocation>
</comment>
<dbReference type="NCBIfam" id="TIGR01730">
    <property type="entry name" value="RND_mfp"/>
    <property type="match status" value="1"/>
</dbReference>
<keyword evidence="4" id="KW-0175">Coiled coil</keyword>